<evidence type="ECO:0000313" key="2">
    <source>
        <dbReference type="Proteomes" id="UP000033616"/>
    </source>
</evidence>
<name>A0A0F3MJP1_9RICK</name>
<evidence type="ECO:0000313" key="1">
    <source>
        <dbReference type="EMBL" id="KJV55866.1"/>
    </source>
</evidence>
<dbReference type="EMBL" id="LANP01000016">
    <property type="protein sequence ID" value="KJV55866.1"/>
    <property type="molecule type" value="Genomic_DNA"/>
</dbReference>
<comment type="caution">
    <text evidence="1">The sequence shown here is derived from an EMBL/GenBank/DDBJ whole genome shotgun (WGS) entry which is preliminary data.</text>
</comment>
<accession>A0A0F3MJP1</accession>
<dbReference type="AlphaFoldDB" id="A0A0F3MJP1"/>
<gene>
    <name evidence="1" type="ORF">OCHUTO_0696</name>
</gene>
<organism evidence="1 2">
    <name type="scientific">Orientia chuto str. Dubai</name>
    <dbReference type="NCBI Taxonomy" id="1359168"/>
    <lineage>
        <taxon>Bacteria</taxon>
        <taxon>Pseudomonadati</taxon>
        <taxon>Pseudomonadota</taxon>
        <taxon>Alphaproteobacteria</taxon>
        <taxon>Rickettsiales</taxon>
        <taxon>Rickettsiaceae</taxon>
        <taxon>Rickettsieae</taxon>
        <taxon>Orientia</taxon>
    </lineage>
</organism>
<keyword evidence="2" id="KW-1185">Reference proteome</keyword>
<dbReference type="Proteomes" id="UP000033616">
    <property type="component" value="Unassembled WGS sequence"/>
</dbReference>
<protein>
    <submittedName>
        <fullName evidence="1">Uncharacterized protein</fullName>
    </submittedName>
</protein>
<sequence length="33" mass="3797">MFTFYAYVLIPRMQEFFGKLSVAEAMGDLYGNS</sequence>
<proteinExistence type="predicted"/>
<dbReference type="PATRIC" id="fig|1359168.3.peg.311"/>
<reference evidence="1 2" key="1">
    <citation type="submission" date="2015-02" db="EMBL/GenBank/DDBJ databases">
        <title>Genome Sequencing of Rickettsiales.</title>
        <authorList>
            <person name="Daugherty S.C."/>
            <person name="Su Q."/>
            <person name="Abolude K."/>
            <person name="Beier-Sexton M."/>
            <person name="Carlyon J.A."/>
            <person name="Carter R."/>
            <person name="Day N.P."/>
            <person name="Dumler S.J."/>
            <person name="Dyachenko V."/>
            <person name="Godinez A."/>
            <person name="Kurtti T.J."/>
            <person name="Lichay M."/>
            <person name="Mullins K.E."/>
            <person name="Ott S."/>
            <person name="Pappas-Brown V."/>
            <person name="Paris D.H."/>
            <person name="Patel P."/>
            <person name="Richards A.L."/>
            <person name="Sadzewicz L."/>
            <person name="Sears K."/>
            <person name="Seidman D."/>
            <person name="Sengamalay N."/>
            <person name="Stenos J."/>
            <person name="Tallon L.J."/>
            <person name="Vincent G."/>
            <person name="Fraser C.M."/>
            <person name="Munderloh U."/>
            <person name="Dunning-Hotopp J.C."/>
        </authorList>
    </citation>
    <scope>NUCLEOTIDE SEQUENCE [LARGE SCALE GENOMIC DNA]</scope>
    <source>
        <strain evidence="1 2">Fuller</strain>
    </source>
</reference>